<dbReference type="GO" id="GO:0008270">
    <property type="term" value="F:zinc ion binding"/>
    <property type="evidence" value="ECO:0007669"/>
    <property type="project" value="UniProtKB-KW"/>
</dbReference>
<proteinExistence type="predicted"/>
<sequence>MEETEQNRPVIFKDIRRYSCEFCGIFRSKKALISAHILSCHQDELKVRGESKESDEKVPKVHTCAECGVSFQKYAYLKQHMQSHSLERPYACPVDDCKCSYRRKDHLNRHLLQHQGKLFECTVEGCDRKFSYCSNMKRHVIEMHEQGVPIVVDTPKQHVCTEAGCKKAFKYASQLKKHEGSHVKLDTVEAFCSEPGCFKYFTNEQCLKEHTLSSHQHVVCEICGTKHLKKNMKRHLRMHEAQPSSKRIPCDFEDCDHTFATRSNLKQHIKASHQSIKPFVCSFSGCGMRFSFKHVRDKHEKSGCHVYTQGDFEETDEQFRSRERGGRKRKLPVMESLMTKRIVPPRDTDSIIENGPEYIAWLLSAGSQDSPE</sequence>
<evidence type="ECO:0000313" key="11">
    <source>
        <dbReference type="EMBL" id="RAL48604.1"/>
    </source>
</evidence>
<dbReference type="InterPro" id="IPR036236">
    <property type="entry name" value="Znf_C2H2_sf"/>
</dbReference>
<name>A0A328DSJ0_9ASTE</name>
<feature type="domain" description="C2H2-type" evidence="10">
    <location>
        <begin position="248"/>
        <end position="278"/>
    </location>
</feature>
<dbReference type="PROSITE" id="PS50157">
    <property type="entry name" value="ZINC_FINGER_C2H2_2"/>
    <property type="match status" value="5"/>
</dbReference>
<dbReference type="AlphaFoldDB" id="A0A328DSJ0"/>
<protein>
    <recommendedName>
        <fullName evidence="10">C2H2-type domain-containing protein</fullName>
    </recommendedName>
</protein>
<dbReference type="SMART" id="SM00355">
    <property type="entry name" value="ZnF_C2H2"/>
    <property type="match status" value="9"/>
</dbReference>
<evidence type="ECO:0000259" key="10">
    <source>
        <dbReference type="PROSITE" id="PS50157"/>
    </source>
</evidence>
<dbReference type="GO" id="GO:0006357">
    <property type="term" value="P:regulation of transcription by RNA polymerase II"/>
    <property type="evidence" value="ECO:0007669"/>
    <property type="project" value="TreeGrafter"/>
</dbReference>
<keyword evidence="6" id="KW-0805">Transcription regulation</keyword>
<feature type="domain" description="C2H2-type" evidence="10">
    <location>
        <begin position="158"/>
        <end position="187"/>
    </location>
</feature>
<dbReference type="GO" id="GO:0005730">
    <property type="term" value="C:nucleolus"/>
    <property type="evidence" value="ECO:0007669"/>
    <property type="project" value="TreeGrafter"/>
</dbReference>
<evidence type="ECO:0000256" key="1">
    <source>
        <dbReference type="ARBA" id="ARBA00004123"/>
    </source>
</evidence>
<gene>
    <name evidence="11" type="ORF">DM860_000924</name>
</gene>
<feature type="domain" description="C2H2-type" evidence="10">
    <location>
        <begin position="119"/>
        <end position="149"/>
    </location>
</feature>
<keyword evidence="8" id="KW-0539">Nucleus</keyword>
<dbReference type="PANTHER" id="PTHR46179:SF13">
    <property type="entry name" value="C2H2-TYPE DOMAIN-CONTAINING PROTEIN"/>
    <property type="match status" value="1"/>
</dbReference>
<dbReference type="FunFam" id="3.30.160.60:FF:000100">
    <property type="entry name" value="Zinc finger 45-like"/>
    <property type="match status" value="1"/>
</dbReference>
<keyword evidence="3" id="KW-0677">Repeat</keyword>
<evidence type="ECO:0000313" key="12">
    <source>
        <dbReference type="Proteomes" id="UP000249390"/>
    </source>
</evidence>
<accession>A0A328DSJ0</accession>
<organism evidence="11 12">
    <name type="scientific">Cuscuta australis</name>
    <dbReference type="NCBI Taxonomy" id="267555"/>
    <lineage>
        <taxon>Eukaryota</taxon>
        <taxon>Viridiplantae</taxon>
        <taxon>Streptophyta</taxon>
        <taxon>Embryophyta</taxon>
        <taxon>Tracheophyta</taxon>
        <taxon>Spermatophyta</taxon>
        <taxon>Magnoliopsida</taxon>
        <taxon>eudicotyledons</taxon>
        <taxon>Gunneridae</taxon>
        <taxon>Pentapetalae</taxon>
        <taxon>asterids</taxon>
        <taxon>lamiids</taxon>
        <taxon>Solanales</taxon>
        <taxon>Convolvulaceae</taxon>
        <taxon>Cuscuteae</taxon>
        <taxon>Cuscuta</taxon>
        <taxon>Cuscuta subgen. Grammica</taxon>
        <taxon>Cuscuta sect. Cleistogrammica</taxon>
    </lineage>
</organism>
<feature type="domain" description="C2H2-type" evidence="10">
    <location>
        <begin position="62"/>
        <end position="89"/>
    </location>
</feature>
<dbReference type="PANTHER" id="PTHR46179">
    <property type="entry name" value="ZINC FINGER PROTEIN"/>
    <property type="match status" value="1"/>
</dbReference>
<keyword evidence="4 9" id="KW-0863">Zinc-finger</keyword>
<comment type="caution">
    <text evidence="11">The sequence shown here is derived from an EMBL/GenBank/DDBJ whole genome shotgun (WGS) entry which is preliminary data.</text>
</comment>
<evidence type="ECO:0000256" key="7">
    <source>
        <dbReference type="ARBA" id="ARBA00023163"/>
    </source>
</evidence>
<keyword evidence="7" id="KW-0804">Transcription</keyword>
<dbReference type="GO" id="GO:0003700">
    <property type="term" value="F:DNA-binding transcription factor activity"/>
    <property type="evidence" value="ECO:0007669"/>
    <property type="project" value="TreeGrafter"/>
</dbReference>
<dbReference type="SUPFAM" id="SSF57667">
    <property type="entry name" value="beta-beta-alpha zinc fingers"/>
    <property type="match status" value="3"/>
</dbReference>
<evidence type="ECO:0000256" key="5">
    <source>
        <dbReference type="ARBA" id="ARBA00022833"/>
    </source>
</evidence>
<dbReference type="GO" id="GO:0080084">
    <property type="term" value="F:5S rDNA binding"/>
    <property type="evidence" value="ECO:0007669"/>
    <property type="project" value="TreeGrafter"/>
</dbReference>
<evidence type="ECO:0000256" key="8">
    <source>
        <dbReference type="ARBA" id="ARBA00023242"/>
    </source>
</evidence>
<dbReference type="Proteomes" id="UP000249390">
    <property type="component" value="Unassembled WGS sequence"/>
</dbReference>
<feature type="domain" description="C2H2-type" evidence="10">
    <location>
        <begin position="90"/>
        <end position="119"/>
    </location>
</feature>
<evidence type="ECO:0000256" key="9">
    <source>
        <dbReference type="PROSITE-ProRule" id="PRU00042"/>
    </source>
</evidence>
<keyword evidence="12" id="KW-1185">Reference proteome</keyword>
<evidence type="ECO:0000256" key="4">
    <source>
        <dbReference type="ARBA" id="ARBA00022771"/>
    </source>
</evidence>
<dbReference type="Gene3D" id="3.30.160.60">
    <property type="entry name" value="Classic Zinc Finger"/>
    <property type="match status" value="5"/>
</dbReference>
<dbReference type="InterPro" id="IPR013087">
    <property type="entry name" value="Znf_C2H2_type"/>
</dbReference>
<dbReference type="Pfam" id="PF00096">
    <property type="entry name" value="zf-C2H2"/>
    <property type="match status" value="5"/>
</dbReference>
<reference evidence="11 12" key="1">
    <citation type="submission" date="2018-06" db="EMBL/GenBank/DDBJ databases">
        <title>The Genome of Cuscuta australis (Dodder) Provides Insight into the Evolution of Plant Parasitism.</title>
        <authorList>
            <person name="Liu H."/>
        </authorList>
    </citation>
    <scope>NUCLEOTIDE SEQUENCE [LARGE SCALE GENOMIC DNA]</scope>
    <source>
        <strain evidence="12">cv. Yunnan</strain>
        <tissue evidence="11">Vines</tissue>
    </source>
</reference>
<evidence type="ECO:0000256" key="3">
    <source>
        <dbReference type="ARBA" id="ARBA00022737"/>
    </source>
</evidence>
<evidence type="ECO:0000256" key="2">
    <source>
        <dbReference type="ARBA" id="ARBA00022723"/>
    </source>
</evidence>
<evidence type="ECO:0000256" key="6">
    <source>
        <dbReference type="ARBA" id="ARBA00023015"/>
    </source>
</evidence>
<dbReference type="InterPro" id="IPR051061">
    <property type="entry name" value="Zinc_finger_trans_reg"/>
</dbReference>
<dbReference type="EMBL" id="NQVE01000097">
    <property type="protein sequence ID" value="RAL48604.1"/>
    <property type="molecule type" value="Genomic_DNA"/>
</dbReference>
<keyword evidence="2" id="KW-0479">Metal-binding</keyword>
<comment type="subcellular location">
    <subcellularLocation>
        <location evidence="1">Nucleus</location>
    </subcellularLocation>
</comment>
<keyword evidence="5" id="KW-0862">Zinc</keyword>
<dbReference type="PROSITE" id="PS00028">
    <property type="entry name" value="ZINC_FINGER_C2H2_1"/>
    <property type="match status" value="7"/>
</dbReference>